<evidence type="ECO:0000256" key="4">
    <source>
        <dbReference type="ARBA" id="ARBA00022989"/>
    </source>
</evidence>
<feature type="compositionally biased region" description="Polar residues" evidence="7">
    <location>
        <begin position="1"/>
        <end position="15"/>
    </location>
</feature>
<feature type="region of interest" description="Disordered" evidence="7">
    <location>
        <begin position="1"/>
        <end position="23"/>
    </location>
</feature>
<dbReference type="PANTHER" id="PTHR11920">
    <property type="entry name" value="GUANYLYL CYCLASE"/>
    <property type="match status" value="1"/>
</dbReference>
<keyword evidence="5" id="KW-0472">Membrane</keyword>
<dbReference type="GO" id="GO:0004383">
    <property type="term" value="F:guanylate cyclase activity"/>
    <property type="evidence" value="ECO:0007669"/>
    <property type="project" value="TreeGrafter"/>
</dbReference>
<dbReference type="Gene3D" id="3.30.70.1230">
    <property type="entry name" value="Nucleotide cyclase"/>
    <property type="match status" value="1"/>
</dbReference>
<evidence type="ECO:0000259" key="8">
    <source>
        <dbReference type="PROSITE" id="PS50125"/>
    </source>
</evidence>
<evidence type="ECO:0000256" key="3">
    <source>
        <dbReference type="ARBA" id="ARBA00022741"/>
    </source>
</evidence>
<feature type="region of interest" description="Disordered" evidence="7">
    <location>
        <begin position="176"/>
        <end position="226"/>
    </location>
</feature>
<accession>A0A835YA87</accession>
<dbReference type="InterPro" id="IPR029787">
    <property type="entry name" value="Nucleotide_cyclase"/>
</dbReference>
<protein>
    <recommendedName>
        <fullName evidence="8">Guanylate cyclase domain-containing protein</fullName>
    </recommendedName>
</protein>
<evidence type="ECO:0000256" key="2">
    <source>
        <dbReference type="ARBA" id="ARBA00022692"/>
    </source>
</evidence>
<keyword evidence="2" id="KW-0812">Transmembrane</keyword>
<evidence type="ECO:0000256" key="1">
    <source>
        <dbReference type="ARBA" id="ARBA00004370"/>
    </source>
</evidence>
<sequence>MDVPSTAQSNWSSGDTGAGAVASTGELRGLGQGHVATPGSAAGLVSQLPSICTVFAPDGQVLYQNPASEAYLGQCVQREPLNPPSAVEAAPCGGSVYGRGDGGGGGRAIVDLGANPATPPAVLGMPRLGVLGAVFCLDPAKLASMLEAALDPQGSWQGIARVPSAAALRRLLRRETCPHPPPSAASRAPVVAGPSRRQPRPSEAAGAGGPRLPPPPPPEGGQGHACTQPLYRMKAECGSPLRPVPRFASATALSRPHDVAELVLEATPSGRLERVNSLPARGSRPSRQQLGTGVVDPFATSTWGLFTDAHRSTPVPHAALAFASVAGGGGGGPSSASVPRRAVASTAGVMFDRPSAGTGACARPGAGPARASGPHSGDEQAATGAGEGRHGELGAPGGLRQGHPAGDAGQVQGRTPMGSARVQSMLERMQEKRNGAEACSGAGARAGELRSAGAQAHAQTRARLPGVSSRPPMLVYEAPEEEVLIYEEEAEEEAEEEGEGEEEEEEQAEKAEEAEEAEEEEDCQGEVWHQFSVVSAPDPHTGKPVLIVTQIDVTQKVLAERHLVAVAAAERSLLVQLLPAHVLQHMVATHPLLQTGFGGPSGSPSGSDAQADAVWPPPADWRPALADPSRTATLHPQASVLFADVYGLDELCTRVAPQRVLQFLNDLFAAFDAAIEPFGVHKVETIGGLFMVAAGLLQEGRAGGVAVRERWDPLHADKAFMFAKAMLSAAARATMPTTGEPVQLRIGIHAGPVVSGIVGNRVPRFVLFGDTVNMASRLQTSAAPGTLHVSEEVAKLLRHEAWVPTGGVDIKGKGRLETFVWQLDTQLPARDWHDGCSTDRGGGAAGPPAADPPHSRTSSTGLRVRAQLMAAARDQANASRHPDSLSPATPSRRPIAGSRGSGGSAPGPRPPVGAGGAFAAAATSTAATAIAAANASDDDASAIAPFDGVAAAAAAAGAAMTAAAPFRTALRASTGGPCGGSGGAAGLLDSQMSVTSSDAALVQAVALEMGTGGAQGDASPRGALGQRQLSRLCRATEGGGFL</sequence>
<dbReference type="GO" id="GO:0005886">
    <property type="term" value="C:plasma membrane"/>
    <property type="evidence" value="ECO:0007669"/>
    <property type="project" value="TreeGrafter"/>
</dbReference>
<evidence type="ECO:0000256" key="5">
    <source>
        <dbReference type="ARBA" id="ARBA00023136"/>
    </source>
</evidence>
<dbReference type="PANTHER" id="PTHR11920:SF335">
    <property type="entry name" value="GUANYLATE CYCLASE"/>
    <property type="match status" value="1"/>
</dbReference>
<dbReference type="SMART" id="SM00044">
    <property type="entry name" value="CYCc"/>
    <property type="match status" value="1"/>
</dbReference>
<dbReference type="SUPFAM" id="SSF55073">
    <property type="entry name" value="Nucleotide cyclase"/>
    <property type="match status" value="1"/>
</dbReference>
<feature type="compositionally biased region" description="Low complexity" evidence="7">
    <location>
        <begin position="356"/>
        <end position="375"/>
    </location>
</feature>
<dbReference type="Pfam" id="PF00211">
    <property type="entry name" value="Guanylate_cyc"/>
    <property type="match status" value="1"/>
</dbReference>
<comment type="subcellular location">
    <subcellularLocation>
        <location evidence="1">Membrane</location>
    </subcellularLocation>
</comment>
<evidence type="ECO:0000256" key="7">
    <source>
        <dbReference type="SAM" id="MobiDB-lite"/>
    </source>
</evidence>
<name>A0A835YA87_9CHLO</name>
<dbReference type="AlphaFoldDB" id="A0A835YA87"/>
<feature type="region of interest" description="Disordered" evidence="7">
    <location>
        <begin position="488"/>
        <end position="524"/>
    </location>
</feature>
<organism evidence="9 10">
    <name type="scientific">Edaphochlamys debaryana</name>
    <dbReference type="NCBI Taxonomy" id="47281"/>
    <lineage>
        <taxon>Eukaryota</taxon>
        <taxon>Viridiplantae</taxon>
        <taxon>Chlorophyta</taxon>
        <taxon>core chlorophytes</taxon>
        <taxon>Chlorophyceae</taxon>
        <taxon>CS clade</taxon>
        <taxon>Chlamydomonadales</taxon>
        <taxon>Chlamydomonadales incertae sedis</taxon>
        <taxon>Edaphochlamys</taxon>
    </lineage>
</organism>
<comment type="caution">
    <text evidence="9">The sequence shown here is derived from an EMBL/GenBank/DDBJ whole genome shotgun (WGS) entry which is preliminary data.</text>
</comment>
<dbReference type="EMBL" id="JAEHOE010000012">
    <property type="protein sequence ID" value="KAG2497797.1"/>
    <property type="molecule type" value="Genomic_DNA"/>
</dbReference>
<dbReference type="PROSITE" id="PS50125">
    <property type="entry name" value="GUANYLATE_CYCLASE_2"/>
    <property type="match status" value="1"/>
</dbReference>
<reference evidence="9" key="1">
    <citation type="journal article" date="2020" name="bioRxiv">
        <title>Comparative genomics of Chlamydomonas.</title>
        <authorList>
            <person name="Craig R.J."/>
            <person name="Hasan A.R."/>
            <person name="Ness R.W."/>
            <person name="Keightley P.D."/>
        </authorList>
    </citation>
    <scope>NUCLEOTIDE SEQUENCE</scope>
    <source>
        <strain evidence="9">CCAP 11/70</strain>
    </source>
</reference>
<feature type="region of interest" description="Disordered" evidence="7">
    <location>
        <begin position="595"/>
        <end position="622"/>
    </location>
</feature>
<dbReference type="OrthoDB" id="540288at2759"/>
<dbReference type="InterPro" id="IPR050401">
    <property type="entry name" value="Cyclic_nucleotide_synthase"/>
</dbReference>
<dbReference type="InterPro" id="IPR001054">
    <property type="entry name" value="A/G_cyclase"/>
</dbReference>
<feature type="region of interest" description="Disordered" evidence="7">
    <location>
        <begin position="830"/>
        <end position="916"/>
    </location>
</feature>
<dbReference type="CDD" id="cd07302">
    <property type="entry name" value="CHD"/>
    <property type="match status" value="1"/>
</dbReference>
<proteinExistence type="predicted"/>
<keyword evidence="3" id="KW-0547">Nucleotide-binding</keyword>
<feature type="domain" description="Guanylate cyclase" evidence="8">
    <location>
        <begin position="639"/>
        <end position="779"/>
    </location>
</feature>
<evidence type="ECO:0000313" key="9">
    <source>
        <dbReference type="EMBL" id="KAG2497797.1"/>
    </source>
</evidence>
<dbReference type="GO" id="GO:0035556">
    <property type="term" value="P:intracellular signal transduction"/>
    <property type="evidence" value="ECO:0007669"/>
    <property type="project" value="InterPro"/>
</dbReference>
<dbReference type="Proteomes" id="UP000612055">
    <property type="component" value="Unassembled WGS sequence"/>
</dbReference>
<dbReference type="GO" id="GO:0000166">
    <property type="term" value="F:nucleotide binding"/>
    <property type="evidence" value="ECO:0007669"/>
    <property type="project" value="UniProtKB-KW"/>
</dbReference>
<feature type="compositionally biased region" description="Low complexity" evidence="7">
    <location>
        <begin position="184"/>
        <end position="195"/>
    </location>
</feature>
<evidence type="ECO:0000313" key="10">
    <source>
        <dbReference type="Proteomes" id="UP000612055"/>
    </source>
</evidence>
<dbReference type="GO" id="GO:0007168">
    <property type="term" value="P:receptor guanylyl cyclase signaling pathway"/>
    <property type="evidence" value="ECO:0007669"/>
    <property type="project" value="TreeGrafter"/>
</dbReference>
<keyword evidence="6" id="KW-0456">Lyase</keyword>
<gene>
    <name evidence="9" type="ORF">HYH03_004068</name>
</gene>
<keyword evidence="4" id="KW-1133">Transmembrane helix</keyword>
<feature type="region of interest" description="Disordered" evidence="7">
    <location>
        <begin position="355"/>
        <end position="418"/>
    </location>
</feature>
<dbReference type="GO" id="GO:0001653">
    <property type="term" value="F:peptide receptor activity"/>
    <property type="evidence" value="ECO:0007669"/>
    <property type="project" value="TreeGrafter"/>
</dbReference>
<evidence type="ECO:0000256" key="6">
    <source>
        <dbReference type="ARBA" id="ARBA00023239"/>
    </source>
</evidence>
<dbReference type="GO" id="GO:0004016">
    <property type="term" value="F:adenylate cyclase activity"/>
    <property type="evidence" value="ECO:0007669"/>
    <property type="project" value="TreeGrafter"/>
</dbReference>
<keyword evidence="10" id="KW-1185">Reference proteome</keyword>